<dbReference type="CDD" id="cd18138">
    <property type="entry name" value="HLD_clamp_pol_III_delta"/>
    <property type="match status" value="1"/>
</dbReference>
<dbReference type="GO" id="GO:0006261">
    <property type="term" value="P:DNA-templated DNA replication"/>
    <property type="evidence" value="ECO:0007669"/>
    <property type="project" value="TreeGrafter"/>
</dbReference>
<dbReference type="NCBIfam" id="TIGR01128">
    <property type="entry name" value="holA"/>
    <property type="match status" value="1"/>
</dbReference>
<organism evidence="10 11">
    <name type="scientific">Usitatibacter rugosus</name>
    <dbReference type="NCBI Taxonomy" id="2732067"/>
    <lineage>
        <taxon>Bacteria</taxon>
        <taxon>Pseudomonadati</taxon>
        <taxon>Pseudomonadota</taxon>
        <taxon>Betaproteobacteria</taxon>
        <taxon>Nitrosomonadales</taxon>
        <taxon>Usitatibacteraceae</taxon>
        <taxon>Usitatibacter</taxon>
    </lineage>
</organism>
<sequence>MKLAIRTLDASLKKGLAPLYVIHGPEALAALEASDRIRDAARAAGYTEREVFTAEPGADWGKLAASASNLSLFASLKLFELRIPTGKPGVEGSKAIVAYTSKLPDDTVTLVFLPELDWQQLKSTWFEALDAAGSVIEAKPVTRDELPDWLASRLARQKQQASVETLEWLADRVEGNLLAARQEVEKLALLLPEGEVSLESIREAVTDVSRFERDGLLEAIHDADRAKIAKVVDSLEAEGEPLPLLLWQLSEELRLMMTISAGQRPRRFMPPERQQALAKTARKHDAASFGRELLRAHKIDRMIKGVETGDPWDSVLEMSLGLAGAPVMKTSLAA</sequence>
<dbReference type="Gene3D" id="3.40.50.300">
    <property type="entry name" value="P-loop containing nucleotide triphosphate hydrolases"/>
    <property type="match status" value="1"/>
</dbReference>
<comment type="catalytic activity">
    <reaction evidence="8">
        <text>DNA(n) + a 2'-deoxyribonucleoside 5'-triphosphate = DNA(n+1) + diphosphate</text>
        <dbReference type="Rhea" id="RHEA:22508"/>
        <dbReference type="Rhea" id="RHEA-COMP:17339"/>
        <dbReference type="Rhea" id="RHEA-COMP:17340"/>
        <dbReference type="ChEBI" id="CHEBI:33019"/>
        <dbReference type="ChEBI" id="CHEBI:61560"/>
        <dbReference type="ChEBI" id="CHEBI:173112"/>
        <dbReference type="EC" id="2.7.7.7"/>
    </reaction>
</comment>
<dbReference type="GO" id="GO:0003887">
    <property type="term" value="F:DNA-directed DNA polymerase activity"/>
    <property type="evidence" value="ECO:0007669"/>
    <property type="project" value="UniProtKB-KW"/>
</dbReference>
<evidence type="ECO:0000256" key="8">
    <source>
        <dbReference type="ARBA" id="ARBA00049244"/>
    </source>
</evidence>
<evidence type="ECO:0000256" key="2">
    <source>
        <dbReference type="ARBA" id="ARBA00017703"/>
    </source>
</evidence>
<dbReference type="Proteomes" id="UP000501534">
    <property type="component" value="Chromosome"/>
</dbReference>
<comment type="similarity">
    <text evidence="7">Belongs to the DNA polymerase HolA subunit family.</text>
</comment>
<evidence type="ECO:0000256" key="3">
    <source>
        <dbReference type="ARBA" id="ARBA00022679"/>
    </source>
</evidence>
<dbReference type="RefSeq" id="WP_171088810.1">
    <property type="nucleotide sequence ID" value="NZ_CP053069.1"/>
</dbReference>
<dbReference type="SUPFAM" id="SSF52540">
    <property type="entry name" value="P-loop containing nucleoside triphosphate hydrolases"/>
    <property type="match status" value="1"/>
</dbReference>
<dbReference type="KEGG" id="uru:DSM104443_00147"/>
<dbReference type="EC" id="2.7.7.7" evidence="1"/>
<dbReference type="EMBL" id="CP053069">
    <property type="protein sequence ID" value="QJR09111.1"/>
    <property type="molecule type" value="Genomic_DNA"/>
</dbReference>
<evidence type="ECO:0000259" key="9">
    <source>
        <dbReference type="Pfam" id="PF06144"/>
    </source>
</evidence>
<dbReference type="GO" id="GO:0009360">
    <property type="term" value="C:DNA polymerase III complex"/>
    <property type="evidence" value="ECO:0007669"/>
    <property type="project" value="InterPro"/>
</dbReference>
<reference evidence="10 11" key="1">
    <citation type="submission" date="2020-04" db="EMBL/GenBank/DDBJ databases">
        <title>Usitatibacter rugosus gen. nov., sp. nov. and Usitatibacter palustris sp. nov., novel members of Usitatibacteraceae fam. nov. within the order Nitrosomonadales isolated from soil.</title>
        <authorList>
            <person name="Huber K.J."/>
            <person name="Neumann-Schaal M."/>
            <person name="Geppert A."/>
            <person name="Luckner M."/>
            <person name="Wanner G."/>
            <person name="Overmann J."/>
        </authorList>
    </citation>
    <scope>NUCLEOTIDE SEQUENCE [LARGE SCALE GENOMIC DNA]</scope>
    <source>
        <strain evidence="10 11">0125_3</strain>
    </source>
</reference>
<keyword evidence="6" id="KW-0239">DNA-directed DNA polymerase</keyword>
<evidence type="ECO:0000256" key="5">
    <source>
        <dbReference type="ARBA" id="ARBA00022705"/>
    </source>
</evidence>
<dbReference type="Gene3D" id="1.10.8.60">
    <property type="match status" value="1"/>
</dbReference>
<dbReference type="Gene3D" id="1.20.272.10">
    <property type="match status" value="1"/>
</dbReference>
<gene>
    <name evidence="10" type="ORF">DSM104443_00147</name>
</gene>
<dbReference type="InterPro" id="IPR010372">
    <property type="entry name" value="DNA_pol3_delta_N"/>
</dbReference>
<dbReference type="AlphaFoldDB" id="A0A6M4GPH7"/>
<dbReference type="Pfam" id="PF06144">
    <property type="entry name" value="DNA_pol3_delta"/>
    <property type="match status" value="1"/>
</dbReference>
<feature type="domain" description="DNA polymerase III delta N-terminal" evidence="9">
    <location>
        <begin position="20"/>
        <end position="139"/>
    </location>
</feature>
<dbReference type="InterPro" id="IPR005790">
    <property type="entry name" value="DNA_polIII_delta"/>
</dbReference>
<dbReference type="PANTHER" id="PTHR34388">
    <property type="entry name" value="DNA POLYMERASE III SUBUNIT DELTA"/>
    <property type="match status" value="1"/>
</dbReference>
<protein>
    <recommendedName>
        <fullName evidence="2">DNA polymerase III subunit delta</fullName>
        <ecNumber evidence="1">2.7.7.7</ecNumber>
    </recommendedName>
</protein>
<evidence type="ECO:0000256" key="6">
    <source>
        <dbReference type="ARBA" id="ARBA00022932"/>
    </source>
</evidence>
<dbReference type="InterPro" id="IPR008921">
    <property type="entry name" value="DNA_pol3_clamp-load_cplx_C"/>
</dbReference>
<evidence type="ECO:0000313" key="11">
    <source>
        <dbReference type="Proteomes" id="UP000501534"/>
    </source>
</evidence>
<proteinExistence type="inferred from homology"/>
<evidence type="ECO:0000256" key="4">
    <source>
        <dbReference type="ARBA" id="ARBA00022695"/>
    </source>
</evidence>
<accession>A0A6M4GPH7</accession>
<evidence type="ECO:0000256" key="1">
    <source>
        <dbReference type="ARBA" id="ARBA00012417"/>
    </source>
</evidence>
<keyword evidence="11" id="KW-1185">Reference proteome</keyword>
<name>A0A6M4GPH7_9PROT</name>
<dbReference type="PANTHER" id="PTHR34388:SF1">
    <property type="entry name" value="DNA POLYMERASE III SUBUNIT DELTA"/>
    <property type="match status" value="1"/>
</dbReference>
<dbReference type="SUPFAM" id="SSF48019">
    <property type="entry name" value="post-AAA+ oligomerization domain-like"/>
    <property type="match status" value="1"/>
</dbReference>
<keyword evidence="4" id="KW-0548">Nucleotidyltransferase</keyword>
<keyword evidence="3" id="KW-0808">Transferase</keyword>
<dbReference type="InterPro" id="IPR027417">
    <property type="entry name" value="P-loop_NTPase"/>
</dbReference>
<keyword evidence="5" id="KW-0235">DNA replication</keyword>
<evidence type="ECO:0000256" key="7">
    <source>
        <dbReference type="ARBA" id="ARBA00034754"/>
    </source>
</evidence>
<evidence type="ECO:0000313" key="10">
    <source>
        <dbReference type="EMBL" id="QJR09111.1"/>
    </source>
</evidence>
<dbReference type="GO" id="GO:0003677">
    <property type="term" value="F:DNA binding"/>
    <property type="evidence" value="ECO:0007669"/>
    <property type="project" value="InterPro"/>
</dbReference>